<dbReference type="EMBL" id="OX465086">
    <property type="protein sequence ID" value="CAI9265124.1"/>
    <property type="molecule type" value="Genomic_DNA"/>
</dbReference>
<evidence type="ECO:0000313" key="2">
    <source>
        <dbReference type="Proteomes" id="UP001177003"/>
    </source>
</evidence>
<keyword evidence="2" id="KW-1185">Reference proteome</keyword>
<accession>A0AA35Y2X6</accession>
<gene>
    <name evidence="1" type="ORF">LSALG_LOCUS5745</name>
</gene>
<protein>
    <submittedName>
        <fullName evidence="1">Uncharacterized protein</fullName>
    </submittedName>
</protein>
<dbReference type="AlphaFoldDB" id="A0AA35Y2X6"/>
<proteinExistence type="predicted"/>
<organism evidence="1 2">
    <name type="scientific">Lactuca saligna</name>
    <name type="common">Willowleaf lettuce</name>
    <dbReference type="NCBI Taxonomy" id="75948"/>
    <lineage>
        <taxon>Eukaryota</taxon>
        <taxon>Viridiplantae</taxon>
        <taxon>Streptophyta</taxon>
        <taxon>Embryophyta</taxon>
        <taxon>Tracheophyta</taxon>
        <taxon>Spermatophyta</taxon>
        <taxon>Magnoliopsida</taxon>
        <taxon>eudicotyledons</taxon>
        <taxon>Gunneridae</taxon>
        <taxon>Pentapetalae</taxon>
        <taxon>asterids</taxon>
        <taxon>campanulids</taxon>
        <taxon>Asterales</taxon>
        <taxon>Asteraceae</taxon>
        <taxon>Cichorioideae</taxon>
        <taxon>Cichorieae</taxon>
        <taxon>Lactucinae</taxon>
        <taxon>Lactuca</taxon>
    </lineage>
</organism>
<dbReference type="Proteomes" id="UP001177003">
    <property type="component" value="Chromosome 0"/>
</dbReference>
<name>A0AA35Y2X6_LACSI</name>
<reference evidence="1" key="1">
    <citation type="submission" date="2023-04" db="EMBL/GenBank/DDBJ databases">
        <authorList>
            <person name="Vijverberg K."/>
            <person name="Xiong W."/>
            <person name="Schranz E."/>
        </authorList>
    </citation>
    <scope>NUCLEOTIDE SEQUENCE</scope>
</reference>
<evidence type="ECO:0000313" key="1">
    <source>
        <dbReference type="EMBL" id="CAI9265124.1"/>
    </source>
</evidence>
<sequence length="135" mass="15490">MEVMPSKSGVLKFLKKMAHRPRYSPEMSSSSSPKSVFQITRKPQIIHKGVVIREIPTPVTPTSKKRRAKDMAKNITKKKKGVIVEDEDEVVLDSPIHDTIVSSPKRDSLIHQVIHRKHLLLRRLLSYHPECRIPN</sequence>